<evidence type="ECO:0000256" key="6">
    <source>
        <dbReference type="ARBA" id="ARBA00022925"/>
    </source>
</evidence>
<feature type="transmembrane region" description="Helical" evidence="11">
    <location>
        <begin position="226"/>
        <end position="247"/>
    </location>
</feature>
<evidence type="ECO:0000256" key="5">
    <source>
        <dbReference type="ARBA" id="ARBA00022692"/>
    </source>
</evidence>
<feature type="transmembrane region" description="Helical" evidence="11">
    <location>
        <begin position="154"/>
        <end position="172"/>
    </location>
</feature>
<evidence type="ECO:0000256" key="3">
    <source>
        <dbReference type="ARBA" id="ARBA00022543"/>
    </source>
</evidence>
<sequence>MAGGTMTLPTLTSEQFLLIQQVLNLSVATMGGAALLFVLLREQVGRPYRAALIVMAVAVGMACYHYTQILGSWTAAYAPSGGAYRPTGLPFQDASRYADWLSTVPLILSALLLVLDIGRQKTTRLMVRLGGAAALMIALGYPGEIEQGNLLARALWGLAGTVPFLYILWVLWGELAGAVRHDTPGVRQRFARLRWLLLASWSLHPLVYAFPLLGLTGASALIAGQVGHSVADLTAKVFYGLLIYGIAREKTLDAGMGSQFPQEGRAAPPVLGSD</sequence>
<dbReference type="SMART" id="SM01021">
    <property type="entry name" value="Bac_rhodopsin"/>
    <property type="match status" value="1"/>
</dbReference>
<evidence type="ECO:0000256" key="9">
    <source>
        <dbReference type="ARBA" id="ARBA00023136"/>
    </source>
</evidence>
<accession>A0A7X1NVD0</accession>
<gene>
    <name evidence="12" type="ORF">F8S09_07310</name>
</gene>
<feature type="transmembrane region" description="Helical" evidence="11">
    <location>
        <begin position="125"/>
        <end position="142"/>
    </location>
</feature>
<evidence type="ECO:0000256" key="8">
    <source>
        <dbReference type="ARBA" id="ARBA00022991"/>
    </source>
</evidence>
<proteinExistence type="inferred from homology"/>
<dbReference type="PRINTS" id="PR00251">
    <property type="entry name" value="BACTRLOPSIN"/>
</dbReference>
<feature type="transmembrane region" description="Helical" evidence="11">
    <location>
        <begin position="52"/>
        <end position="77"/>
    </location>
</feature>
<dbReference type="Pfam" id="PF01036">
    <property type="entry name" value="Bac_rhodopsin"/>
    <property type="match status" value="1"/>
</dbReference>
<dbReference type="AlphaFoldDB" id="A0A7X1NVD0"/>
<dbReference type="GO" id="GO:0016020">
    <property type="term" value="C:membrane"/>
    <property type="evidence" value="ECO:0007669"/>
    <property type="project" value="UniProtKB-SubCell"/>
</dbReference>
<keyword evidence="4" id="KW-0716">Sensory transduction</keyword>
<protein>
    <submittedName>
        <fullName evidence="12">Xanthorhodopsin</fullName>
    </submittedName>
</protein>
<keyword evidence="10" id="KW-0675">Receptor</keyword>
<keyword evidence="3" id="KW-0600">Photoreceptor protein</keyword>
<feature type="transmembrane region" description="Helical" evidence="11">
    <location>
        <begin position="193"/>
        <end position="214"/>
    </location>
</feature>
<dbReference type="EMBL" id="WBSL01000002">
    <property type="protein sequence ID" value="MPY66503.1"/>
    <property type="molecule type" value="Genomic_DNA"/>
</dbReference>
<dbReference type="GO" id="GO:0009881">
    <property type="term" value="F:photoreceptor activity"/>
    <property type="evidence" value="ECO:0007669"/>
    <property type="project" value="UniProtKB-KW"/>
</dbReference>
<keyword evidence="5 11" id="KW-0812">Transmembrane</keyword>
<comment type="similarity">
    <text evidence="2">Belongs to the archaeal/bacterial/fungal opsin family.</text>
</comment>
<comment type="caution">
    <text evidence="12">The sequence shown here is derived from an EMBL/GenBank/DDBJ whole genome shotgun (WGS) entry which is preliminary data.</text>
</comment>
<dbReference type="Gene3D" id="1.20.1070.10">
    <property type="entry name" value="Rhodopsin 7-helix transmembrane proteins"/>
    <property type="match status" value="1"/>
</dbReference>
<dbReference type="Proteomes" id="UP000484842">
    <property type="component" value="Unassembled WGS sequence"/>
</dbReference>
<keyword evidence="7 11" id="KW-1133">Transmembrane helix</keyword>
<dbReference type="PANTHER" id="PTHR28286:SF2">
    <property type="entry name" value="BACTERIORHODOPSIN _OPSIN, NOPA (EUROFUNG)"/>
    <property type="match status" value="1"/>
</dbReference>
<evidence type="ECO:0000313" key="13">
    <source>
        <dbReference type="Proteomes" id="UP000484842"/>
    </source>
</evidence>
<keyword evidence="6" id="KW-0681">Retinal protein</keyword>
<dbReference type="GO" id="GO:0007602">
    <property type="term" value="P:phototransduction"/>
    <property type="evidence" value="ECO:0007669"/>
    <property type="project" value="UniProtKB-KW"/>
</dbReference>
<feature type="transmembrane region" description="Helical" evidence="11">
    <location>
        <begin position="16"/>
        <end position="40"/>
    </location>
</feature>
<reference evidence="12 13" key="1">
    <citation type="submission" date="2019-10" db="EMBL/GenBank/DDBJ databases">
        <title>Deinococcus sp. isolated from soil.</title>
        <authorList>
            <person name="Li Y."/>
            <person name="Wang J."/>
        </authorList>
    </citation>
    <scope>NUCLEOTIDE SEQUENCE [LARGE SCALE GENOMIC DNA]</scope>
    <source>
        <strain evidence="12 13">SDU3-2</strain>
    </source>
</reference>
<evidence type="ECO:0000256" key="11">
    <source>
        <dbReference type="SAM" id="Phobius"/>
    </source>
</evidence>
<evidence type="ECO:0000256" key="7">
    <source>
        <dbReference type="ARBA" id="ARBA00022989"/>
    </source>
</evidence>
<dbReference type="SUPFAM" id="SSF81321">
    <property type="entry name" value="Family A G protein-coupled receptor-like"/>
    <property type="match status" value="1"/>
</dbReference>
<keyword evidence="8" id="KW-0157">Chromophore</keyword>
<dbReference type="PANTHER" id="PTHR28286">
    <property type="match status" value="1"/>
</dbReference>
<name>A0A7X1NVD0_9DEIO</name>
<keyword evidence="13" id="KW-1185">Reference proteome</keyword>
<dbReference type="InterPro" id="IPR001425">
    <property type="entry name" value="Arc/bac/fun_rhodopsins"/>
</dbReference>
<evidence type="ECO:0000256" key="1">
    <source>
        <dbReference type="ARBA" id="ARBA00004141"/>
    </source>
</evidence>
<keyword evidence="9 11" id="KW-0472">Membrane</keyword>
<organism evidence="12 13">
    <name type="scientific">Deinococcus terrestris</name>
    <dbReference type="NCBI Taxonomy" id="2651870"/>
    <lineage>
        <taxon>Bacteria</taxon>
        <taxon>Thermotogati</taxon>
        <taxon>Deinococcota</taxon>
        <taxon>Deinococci</taxon>
        <taxon>Deinococcales</taxon>
        <taxon>Deinococcaceae</taxon>
        <taxon>Deinococcus</taxon>
    </lineage>
</organism>
<evidence type="ECO:0000256" key="2">
    <source>
        <dbReference type="ARBA" id="ARBA00008130"/>
    </source>
</evidence>
<evidence type="ECO:0000313" key="12">
    <source>
        <dbReference type="EMBL" id="MPY66503.1"/>
    </source>
</evidence>
<evidence type="ECO:0000256" key="4">
    <source>
        <dbReference type="ARBA" id="ARBA00022606"/>
    </source>
</evidence>
<comment type="subcellular location">
    <subcellularLocation>
        <location evidence="1">Membrane</location>
        <topology evidence="1">Multi-pass membrane protein</topology>
    </subcellularLocation>
</comment>
<feature type="transmembrane region" description="Helical" evidence="11">
    <location>
        <begin position="97"/>
        <end position="118"/>
    </location>
</feature>
<evidence type="ECO:0000256" key="10">
    <source>
        <dbReference type="ARBA" id="ARBA00023170"/>
    </source>
</evidence>